<dbReference type="PANTHER" id="PTHR12192">
    <property type="entry name" value="CATION TRANSPORT PROTEIN CHAC-RELATED"/>
    <property type="match status" value="1"/>
</dbReference>
<evidence type="ECO:0000313" key="4">
    <source>
        <dbReference type="Proteomes" id="UP001438953"/>
    </source>
</evidence>
<sequence>MSFAPDAFRHHPGLADKIRDPAVSFFRDLDMAEIDRIWAEAGEQSNPRYDDATREAMRHEALAPYRGKDLWVFAYGSLMWDPAVYFAEVRRARLEGYRRSFCLVDRSGARGTAEAPGLMAALDHGPYCDGLVFRLAAETADRESEIIWRREMMAPCYKAVFAPVETAQGQVEALCFVADPEAAMIETDISHHDQLRYLVTGTGRLGSSREYLANVLAGCHELGIADPALEALLREVDGLREMRP</sequence>
<reference evidence="3 4" key="2">
    <citation type="submission" date="2024-06" db="EMBL/GenBank/DDBJ databases">
        <title>Thioclava kandeliae sp. nov. from a rhizosphere soil sample of Kandelia candel in a mangrove.</title>
        <authorList>
            <person name="Mu T."/>
        </authorList>
    </citation>
    <scope>NUCLEOTIDE SEQUENCE [LARGE SCALE GENOMIC DNA]</scope>
    <source>
        <strain evidence="3 4">CPCC 100088</strain>
    </source>
</reference>
<dbReference type="EC" id="4.3.2.7" evidence="1"/>
<dbReference type="Proteomes" id="UP001438953">
    <property type="component" value="Unassembled WGS sequence"/>
</dbReference>
<evidence type="ECO:0000256" key="2">
    <source>
        <dbReference type="ARBA" id="ARBA00023239"/>
    </source>
</evidence>
<dbReference type="CDD" id="cd06661">
    <property type="entry name" value="GGCT_like"/>
    <property type="match status" value="1"/>
</dbReference>
<gene>
    <name evidence="3" type="ORF">VSX56_11565</name>
</gene>
<dbReference type="EMBL" id="JAYWLC010000008">
    <property type="protein sequence ID" value="MER5172412.1"/>
    <property type="molecule type" value="Genomic_DNA"/>
</dbReference>
<organism evidence="3 4">
    <name type="scientific">Thioclava kandeliae</name>
    <dbReference type="NCBI Taxonomy" id="3070818"/>
    <lineage>
        <taxon>Bacteria</taxon>
        <taxon>Pseudomonadati</taxon>
        <taxon>Pseudomonadota</taxon>
        <taxon>Alphaproteobacteria</taxon>
        <taxon>Rhodobacterales</taxon>
        <taxon>Paracoccaceae</taxon>
        <taxon>Thioclava</taxon>
    </lineage>
</organism>
<dbReference type="InterPro" id="IPR013024">
    <property type="entry name" value="GGCT-like"/>
</dbReference>
<comment type="caution">
    <text evidence="3">The sequence shown here is derived from an EMBL/GenBank/DDBJ whole genome shotgun (WGS) entry which is preliminary data.</text>
</comment>
<dbReference type="InterPro" id="IPR036568">
    <property type="entry name" value="GGCT-like_sf"/>
</dbReference>
<name>A0ABV1SHN8_9RHOB</name>
<dbReference type="SUPFAM" id="SSF110857">
    <property type="entry name" value="Gamma-glutamyl cyclotransferase-like"/>
    <property type="match status" value="1"/>
</dbReference>
<proteinExistence type="predicted"/>
<evidence type="ECO:0000313" key="3">
    <source>
        <dbReference type="EMBL" id="MER5172412.1"/>
    </source>
</evidence>
<dbReference type="RefSeq" id="WP_350937227.1">
    <property type="nucleotide sequence ID" value="NZ_JAYWLC010000008.1"/>
</dbReference>
<dbReference type="Gene3D" id="3.10.490.10">
    <property type="entry name" value="Gamma-glutamyl cyclotransferase-like"/>
    <property type="match status" value="1"/>
</dbReference>
<evidence type="ECO:0000256" key="1">
    <source>
        <dbReference type="ARBA" id="ARBA00012344"/>
    </source>
</evidence>
<dbReference type="InterPro" id="IPR006840">
    <property type="entry name" value="ChaC"/>
</dbReference>
<keyword evidence="2" id="KW-0456">Lyase</keyword>
<reference evidence="3 4" key="1">
    <citation type="submission" date="2024-01" db="EMBL/GenBank/DDBJ databases">
        <authorList>
            <person name="Deng Y."/>
            <person name="Su J."/>
        </authorList>
    </citation>
    <scope>NUCLEOTIDE SEQUENCE [LARGE SCALE GENOMIC DNA]</scope>
    <source>
        <strain evidence="3 4">CPCC 100088</strain>
    </source>
</reference>
<protein>
    <recommendedName>
        <fullName evidence="1">glutathione-specific gamma-glutamylcyclotransferase</fullName>
        <ecNumber evidence="1">4.3.2.7</ecNumber>
    </recommendedName>
</protein>
<dbReference type="Pfam" id="PF04752">
    <property type="entry name" value="ChaC"/>
    <property type="match status" value="1"/>
</dbReference>
<keyword evidence="4" id="KW-1185">Reference proteome</keyword>
<dbReference type="PANTHER" id="PTHR12192:SF2">
    <property type="entry name" value="GLUTATHIONE-SPECIFIC GAMMA-GLUTAMYLCYCLOTRANSFERASE 2"/>
    <property type="match status" value="1"/>
</dbReference>
<accession>A0ABV1SHN8</accession>